<dbReference type="InterPro" id="IPR008972">
    <property type="entry name" value="Cupredoxin"/>
</dbReference>
<evidence type="ECO:0000313" key="3">
    <source>
        <dbReference type="Proteomes" id="UP000006911"/>
    </source>
</evidence>
<dbReference type="OMA" id="YCAQPGN"/>
<dbReference type="Proteomes" id="UP000006911">
    <property type="component" value="Unassembled WGS sequence"/>
</dbReference>
<dbReference type="CDD" id="cd00920">
    <property type="entry name" value="Cupredoxin"/>
    <property type="match status" value="3"/>
</dbReference>
<dbReference type="HOGENOM" id="CLU_442268_0_0_1"/>
<gene>
    <name evidence="2" type="ORF">GSTUM_00004218001</name>
</gene>
<dbReference type="EMBL" id="FN429998">
    <property type="protein sequence ID" value="CAZ79680.1"/>
    <property type="molecule type" value="Genomic_DNA"/>
</dbReference>
<sequence length="618" mass="65213">MRYSGFAAALAAVALPQLASAVPRPEKVYSCSDTQDTAKPVGYPVTTYYPGGDGPTVTITADNQKVTSIEKSIKTTSYHCDGPGVYTPPHQTKVWTAHEPTWITYEVPCATAYIYPYKEATCDTCTKNVEVIVYINIDIITYSEQVWKVVDGSTTTEIKTVTATPSYVSDYLPPSTTYPAGYAARTHTVKVGGLDGTTPILKYDPEYVADVKVGGVVLFDLLANNHTVTESTFESPCVPKAGGIDSGFLPNMENIPGKVTFPVTVTDDKPRWFYCAQPGNGKPHCQAGMVFAINAPKAGDKTLEAFKKLAAAVPIAGAPSTTIGGTPSPTGGAAATHTIKVGGLDGTTPILKYDPEYVADVKVGDVVLFDLLANNHTVTESTFESPCVPKAGGIDSGFLPNMENIPGKVTFPVTVTDDKPRWFYCAQPGNGNPHCQAGMVFAINAPKAGDKTLEAFKKLAAAVPVSGPPSPTTTGISTTTGVPTATGPAVTHFVKVGGLSGGVPILKYDPEYVQANIGDVIYFDILAANHTVTESSFDAPCVPNGGIDSGFRPNRENIPGAQLFTINVHDDEPKWFYCAQPGNGKPHCQAGMVFAINPPASGNTLEAFKAKAAAVPVR</sequence>
<dbReference type="eggNOG" id="ENOG502S40X">
    <property type="taxonomic scope" value="Eukaryota"/>
</dbReference>
<dbReference type="STRING" id="656061.D5G587"/>
<dbReference type="AlphaFoldDB" id="D5G587"/>
<dbReference type="GeneID" id="9188099"/>
<dbReference type="KEGG" id="tml:GSTUM_00004218001"/>
<dbReference type="PANTHER" id="PTHR34883">
    <property type="entry name" value="SERINE-RICH PROTEIN, PUTATIVE-RELATED-RELATED"/>
    <property type="match status" value="1"/>
</dbReference>
<proteinExistence type="predicted"/>
<reference evidence="2 3" key="1">
    <citation type="journal article" date="2010" name="Nature">
        <title>Perigord black truffle genome uncovers evolutionary origins and mechanisms of symbiosis.</title>
        <authorList>
            <person name="Martin F."/>
            <person name="Kohler A."/>
            <person name="Murat C."/>
            <person name="Balestrini R."/>
            <person name="Coutinho P.M."/>
            <person name="Jaillon O."/>
            <person name="Montanini B."/>
            <person name="Morin E."/>
            <person name="Noel B."/>
            <person name="Percudani R."/>
            <person name="Porcel B."/>
            <person name="Rubini A."/>
            <person name="Amicucci A."/>
            <person name="Amselem J."/>
            <person name="Anthouard V."/>
            <person name="Arcioni S."/>
            <person name="Artiguenave F."/>
            <person name="Aury J.M."/>
            <person name="Ballario P."/>
            <person name="Bolchi A."/>
            <person name="Brenna A."/>
            <person name="Brun A."/>
            <person name="Buee M."/>
            <person name="Cantarel B."/>
            <person name="Chevalier G."/>
            <person name="Couloux A."/>
            <person name="Da Silva C."/>
            <person name="Denoeud F."/>
            <person name="Duplessis S."/>
            <person name="Ghignone S."/>
            <person name="Hilselberger B."/>
            <person name="Iotti M."/>
            <person name="Marcais B."/>
            <person name="Mello A."/>
            <person name="Miranda M."/>
            <person name="Pacioni G."/>
            <person name="Quesneville H."/>
            <person name="Riccioni C."/>
            <person name="Ruotolo R."/>
            <person name="Splivallo R."/>
            <person name="Stocchi V."/>
            <person name="Tisserant E."/>
            <person name="Viscomi A.R."/>
            <person name="Zambonelli A."/>
            <person name="Zampieri E."/>
            <person name="Henrissat B."/>
            <person name="Lebrun M.H."/>
            <person name="Paolocci F."/>
            <person name="Bonfante P."/>
            <person name="Ottonello S."/>
            <person name="Wincker P."/>
        </authorList>
    </citation>
    <scope>NUCLEOTIDE SEQUENCE [LARGE SCALE GENOMIC DNA]</scope>
    <source>
        <strain evidence="2 3">Mel28</strain>
    </source>
</reference>
<accession>D5G587</accession>
<keyword evidence="1" id="KW-0732">Signal</keyword>
<dbReference type="InterPro" id="IPR052953">
    <property type="entry name" value="Ser-rich/MCO-related"/>
</dbReference>
<evidence type="ECO:0000256" key="1">
    <source>
        <dbReference type="SAM" id="SignalP"/>
    </source>
</evidence>
<dbReference type="PANTHER" id="PTHR34883:SF15">
    <property type="entry name" value="EXTRACELLULAR SERINE-RICH PROTEIN"/>
    <property type="match status" value="1"/>
</dbReference>
<dbReference type="InParanoid" id="D5G587"/>
<dbReference type="SUPFAM" id="SSF49503">
    <property type="entry name" value="Cupredoxins"/>
    <property type="match status" value="3"/>
</dbReference>
<feature type="chain" id="PRO_5003072584" evidence="1">
    <location>
        <begin position="22"/>
        <end position="618"/>
    </location>
</feature>
<organism evidence="2 3">
    <name type="scientific">Tuber melanosporum (strain Mel28)</name>
    <name type="common">Perigord black truffle</name>
    <dbReference type="NCBI Taxonomy" id="656061"/>
    <lineage>
        <taxon>Eukaryota</taxon>
        <taxon>Fungi</taxon>
        <taxon>Dikarya</taxon>
        <taxon>Ascomycota</taxon>
        <taxon>Pezizomycotina</taxon>
        <taxon>Pezizomycetes</taxon>
        <taxon>Pezizales</taxon>
        <taxon>Tuberaceae</taxon>
        <taxon>Tuber</taxon>
    </lineage>
</organism>
<evidence type="ECO:0000313" key="2">
    <source>
        <dbReference type="EMBL" id="CAZ79680.1"/>
    </source>
</evidence>
<feature type="signal peptide" evidence="1">
    <location>
        <begin position="1"/>
        <end position="21"/>
    </location>
</feature>
<dbReference type="Gene3D" id="2.60.40.420">
    <property type="entry name" value="Cupredoxins - blue copper proteins"/>
    <property type="match status" value="3"/>
</dbReference>
<name>D5G587_TUBMM</name>
<protein>
    <submittedName>
        <fullName evidence="2">(Perigord truffle) hypothetical protein</fullName>
    </submittedName>
</protein>
<keyword evidence="3" id="KW-1185">Reference proteome</keyword>
<dbReference type="RefSeq" id="XP_002835523.1">
    <property type="nucleotide sequence ID" value="XM_002835477.1"/>
</dbReference>